<evidence type="ECO:0000313" key="2">
    <source>
        <dbReference type="EMBL" id="KAF8781293.1"/>
    </source>
</evidence>
<name>A0A835FYN9_9POAL</name>
<dbReference type="AlphaFoldDB" id="A0A835FYN9"/>
<feature type="region of interest" description="Disordered" evidence="1">
    <location>
        <begin position="76"/>
        <end position="98"/>
    </location>
</feature>
<dbReference type="Proteomes" id="UP000636709">
    <property type="component" value="Unassembled WGS sequence"/>
</dbReference>
<dbReference type="EMBL" id="JACEFO010000087">
    <property type="protein sequence ID" value="KAF8781293.1"/>
    <property type="molecule type" value="Genomic_DNA"/>
</dbReference>
<evidence type="ECO:0000256" key="1">
    <source>
        <dbReference type="SAM" id="MobiDB-lite"/>
    </source>
</evidence>
<accession>A0A835FYN9</accession>
<reference evidence="2" key="1">
    <citation type="submission" date="2020-07" db="EMBL/GenBank/DDBJ databases">
        <title>Genome sequence and genetic diversity analysis of an under-domesticated orphan crop, white fonio (Digitaria exilis).</title>
        <authorList>
            <person name="Bennetzen J.L."/>
            <person name="Chen S."/>
            <person name="Ma X."/>
            <person name="Wang X."/>
            <person name="Yssel A.E.J."/>
            <person name="Chaluvadi S.R."/>
            <person name="Johnson M."/>
            <person name="Gangashetty P."/>
            <person name="Hamidou F."/>
            <person name="Sanogo M.D."/>
            <person name="Zwaenepoel A."/>
            <person name="Wallace J."/>
            <person name="Van De Peer Y."/>
            <person name="Van Deynze A."/>
        </authorList>
    </citation>
    <scope>NUCLEOTIDE SEQUENCE</scope>
    <source>
        <tissue evidence="2">Leaves</tissue>
    </source>
</reference>
<keyword evidence="3" id="KW-1185">Reference proteome</keyword>
<protein>
    <submittedName>
        <fullName evidence="2">Uncharacterized protein</fullName>
    </submittedName>
</protein>
<gene>
    <name evidence="2" type="ORF">HU200_000590</name>
</gene>
<comment type="caution">
    <text evidence="2">The sequence shown here is derived from an EMBL/GenBank/DDBJ whole genome shotgun (WGS) entry which is preliminary data.</text>
</comment>
<proteinExistence type="predicted"/>
<evidence type="ECO:0000313" key="3">
    <source>
        <dbReference type="Proteomes" id="UP000636709"/>
    </source>
</evidence>
<dbReference type="OrthoDB" id="694615at2759"/>
<organism evidence="2 3">
    <name type="scientific">Digitaria exilis</name>
    <dbReference type="NCBI Taxonomy" id="1010633"/>
    <lineage>
        <taxon>Eukaryota</taxon>
        <taxon>Viridiplantae</taxon>
        <taxon>Streptophyta</taxon>
        <taxon>Embryophyta</taxon>
        <taxon>Tracheophyta</taxon>
        <taxon>Spermatophyta</taxon>
        <taxon>Magnoliopsida</taxon>
        <taxon>Liliopsida</taxon>
        <taxon>Poales</taxon>
        <taxon>Poaceae</taxon>
        <taxon>PACMAD clade</taxon>
        <taxon>Panicoideae</taxon>
        <taxon>Panicodae</taxon>
        <taxon>Paniceae</taxon>
        <taxon>Anthephorinae</taxon>
        <taxon>Digitaria</taxon>
    </lineage>
</organism>
<sequence>MFHFHAFLPPAKNGTTLMRINRLIFDLDTLIPSYLVDEYVLYLGSIVFDPLQQTERSAGFIGPLLSPTPLVPYSDSDEEDVQVLQTPPTPTSSMRKRRRRMLREPLDVAFLRCSARLNQEEGYINEASAVAALANPSIYLGHTSAPAAAEVPPYLSIDNIQGMDSGFLQMQTGAVSAPALLELDEDEVSPNV</sequence>